<dbReference type="EMBL" id="JAUSTU010000046">
    <property type="protein sequence ID" value="MDQ0157919.1"/>
    <property type="molecule type" value="Genomic_DNA"/>
</dbReference>
<comment type="caution">
    <text evidence="1">The sequence shown here is derived from an EMBL/GenBank/DDBJ whole genome shotgun (WGS) entry which is preliminary data.</text>
</comment>
<organism evidence="1 2">
    <name type="scientific">Anoxybacillus andreesenii</name>
    <dbReference type="NCBI Taxonomy" id="1325932"/>
    <lineage>
        <taxon>Bacteria</taxon>
        <taxon>Bacillati</taxon>
        <taxon>Bacillota</taxon>
        <taxon>Bacilli</taxon>
        <taxon>Bacillales</taxon>
        <taxon>Anoxybacillaceae</taxon>
        <taxon>Anoxybacillus</taxon>
    </lineage>
</organism>
<dbReference type="Proteomes" id="UP001231362">
    <property type="component" value="Unassembled WGS sequence"/>
</dbReference>
<evidence type="ECO:0008006" key="3">
    <source>
        <dbReference type="Google" id="ProtNLM"/>
    </source>
</evidence>
<proteinExistence type="predicted"/>
<name>A0ABT9VAG4_9BACL</name>
<evidence type="ECO:0000313" key="1">
    <source>
        <dbReference type="EMBL" id="MDQ0157919.1"/>
    </source>
</evidence>
<dbReference type="RefSeq" id="WP_307152358.1">
    <property type="nucleotide sequence ID" value="NZ_JAUSTU010000046.1"/>
</dbReference>
<reference evidence="1 2" key="1">
    <citation type="submission" date="2023-07" db="EMBL/GenBank/DDBJ databases">
        <title>Genomic Encyclopedia of Type Strains, Phase IV (KMG-IV): sequencing the most valuable type-strain genomes for metagenomic binning, comparative biology and taxonomic classification.</title>
        <authorList>
            <person name="Goeker M."/>
        </authorList>
    </citation>
    <scope>NUCLEOTIDE SEQUENCE [LARGE SCALE GENOMIC DNA]</scope>
    <source>
        <strain evidence="1 2">DSM 23948</strain>
    </source>
</reference>
<sequence length="506" mass="58695">MLEEDVIFKENAHSHFKILENSLQSAPKADNVSKLYSIIFQIEYVLRHINTKYLTWIITNLNQMLSSNEKKYGKIERDIQILASELLGRGWSADALYSLVNESYKDDTYSVEGRFEKLFSKFNDGPQTYVFLFAIKNSIATDTKAHLIELGREVLNGEEVVNTYSGYDLEKNISKVKEYIRIITQCYDTYSGVNKAWQSLVGSLDILNFYGFNIPDIDTAPIILVPDSQTYIRNVKVDLVAKKRKFKAPETIMNRVHSQLKSSNTDVNRKIQSLFEFSRISEESLSPQSTFINLWIAIESFAQSNEFDGGIENVKMVVSASATHNYLYGLLRNFLEDCNRCGLEVTFEGTTYQIGKLSPQEALYLFWNDEFYEIMKIECEHLNYLLAFRYTELFSILKDGKKCANLLEFHKENIQQHVHRLYRIRNAIVHSGEMQYSINLFTKHLYEYIQYVMSVVMHRLAEEPTVYLEQIFAQVRDSVDATIETLKNSRLLDEDAYFSLLLKGAF</sequence>
<keyword evidence="2" id="KW-1185">Reference proteome</keyword>
<protein>
    <recommendedName>
        <fullName evidence="3">Apea-like HEPN domain-containing protein</fullName>
    </recommendedName>
</protein>
<gene>
    <name evidence="1" type="ORF">J2S07_004292</name>
</gene>
<evidence type="ECO:0000313" key="2">
    <source>
        <dbReference type="Proteomes" id="UP001231362"/>
    </source>
</evidence>
<accession>A0ABT9VAG4</accession>